<evidence type="ECO:0000256" key="1">
    <source>
        <dbReference type="SAM" id="SignalP"/>
    </source>
</evidence>
<protein>
    <submittedName>
        <fullName evidence="2">Uncharacterized protein</fullName>
    </submittedName>
</protein>
<dbReference type="EMBL" id="CAKOFQ010007657">
    <property type="protein sequence ID" value="CAH2005780.1"/>
    <property type="molecule type" value="Genomic_DNA"/>
</dbReference>
<evidence type="ECO:0000313" key="3">
    <source>
        <dbReference type="Proteomes" id="UP001152888"/>
    </source>
</evidence>
<dbReference type="AlphaFoldDB" id="A0A9P0M1J8"/>
<dbReference type="Proteomes" id="UP001152888">
    <property type="component" value="Unassembled WGS sequence"/>
</dbReference>
<dbReference type="OrthoDB" id="6478865at2759"/>
<feature type="signal peptide" evidence="1">
    <location>
        <begin position="1"/>
        <end position="17"/>
    </location>
</feature>
<name>A0A9P0M1J8_ACAOB</name>
<reference evidence="2" key="1">
    <citation type="submission" date="2022-03" db="EMBL/GenBank/DDBJ databases">
        <authorList>
            <person name="Sayadi A."/>
        </authorList>
    </citation>
    <scope>NUCLEOTIDE SEQUENCE</scope>
</reference>
<keyword evidence="3" id="KW-1185">Reference proteome</keyword>
<comment type="caution">
    <text evidence="2">The sequence shown here is derived from an EMBL/GenBank/DDBJ whole genome shotgun (WGS) entry which is preliminary data.</text>
</comment>
<accession>A0A9P0M1J8</accession>
<gene>
    <name evidence="2" type="ORF">ACAOBT_LOCUS28733</name>
</gene>
<evidence type="ECO:0000313" key="2">
    <source>
        <dbReference type="EMBL" id="CAH2005780.1"/>
    </source>
</evidence>
<keyword evidence="1" id="KW-0732">Signal</keyword>
<feature type="chain" id="PRO_5040199592" evidence="1">
    <location>
        <begin position="18"/>
        <end position="83"/>
    </location>
</feature>
<sequence length="83" mass="9229">MPVTVFVWFLITCKVWSQVVGIQINYIKVPMAVKNDSKSAIVLDCDYSLRPDDTYLVVKCIPVDSPSSPAKLRGIEEQGGLEI</sequence>
<organism evidence="2 3">
    <name type="scientific">Acanthoscelides obtectus</name>
    <name type="common">Bean weevil</name>
    <name type="synonym">Bruchus obtectus</name>
    <dbReference type="NCBI Taxonomy" id="200917"/>
    <lineage>
        <taxon>Eukaryota</taxon>
        <taxon>Metazoa</taxon>
        <taxon>Ecdysozoa</taxon>
        <taxon>Arthropoda</taxon>
        <taxon>Hexapoda</taxon>
        <taxon>Insecta</taxon>
        <taxon>Pterygota</taxon>
        <taxon>Neoptera</taxon>
        <taxon>Endopterygota</taxon>
        <taxon>Coleoptera</taxon>
        <taxon>Polyphaga</taxon>
        <taxon>Cucujiformia</taxon>
        <taxon>Chrysomeloidea</taxon>
        <taxon>Chrysomelidae</taxon>
        <taxon>Bruchinae</taxon>
        <taxon>Bruchini</taxon>
        <taxon>Acanthoscelides</taxon>
    </lineage>
</organism>
<proteinExistence type="predicted"/>